<protein>
    <submittedName>
        <fullName evidence="1">Phytanoyl-CoA dioxygenase family protein</fullName>
    </submittedName>
</protein>
<dbReference type="Proteomes" id="UP001596047">
    <property type="component" value="Unassembled WGS sequence"/>
</dbReference>
<sequence>MLSRQSDAEAHSGGAWEWHQDYGYWYGQGFIYPHMMSVFIALDAATRENGCLRVLRGSHKLEHGRVGEQTGADPKRIGQIESLFELVHCEMKPGSALFFHSNLLHSSAANESDHHRRSFIVCYNATGNPQLQGEQIIKYDSCPVGTDQWLAQHP</sequence>
<reference evidence="2" key="1">
    <citation type="journal article" date="2019" name="Int. J. Syst. Evol. Microbiol.">
        <title>The Global Catalogue of Microorganisms (GCM) 10K type strain sequencing project: providing services to taxonomists for standard genome sequencing and annotation.</title>
        <authorList>
            <consortium name="The Broad Institute Genomics Platform"/>
            <consortium name="The Broad Institute Genome Sequencing Center for Infectious Disease"/>
            <person name="Wu L."/>
            <person name="Ma J."/>
        </authorList>
    </citation>
    <scope>NUCLEOTIDE SEQUENCE [LARGE SCALE GENOMIC DNA]</scope>
    <source>
        <strain evidence="2">CGMCC 1.3240</strain>
    </source>
</reference>
<dbReference type="RefSeq" id="WP_379187224.1">
    <property type="nucleotide sequence ID" value="NZ_JBHSOW010000022.1"/>
</dbReference>
<keyword evidence="1" id="KW-0560">Oxidoreductase</keyword>
<organism evidence="1 2">
    <name type="scientific">Paenibacillus solisilvae</name>
    <dbReference type="NCBI Taxonomy" id="2486751"/>
    <lineage>
        <taxon>Bacteria</taxon>
        <taxon>Bacillati</taxon>
        <taxon>Bacillota</taxon>
        <taxon>Bacilli</taxon>
        <taxon>Bacillales</taxon>
        <taxon>Paenibacillaceae</taxon>
        <taxon>Paenibacillus</taxon>
    </lineage>
</organism>
<dbReference type="Pfam" id="PF05721">
    <property type="entry name" value="PhyH"/>
    <property type="match status" value="1"/>
</dbReference>
<evidence type="ECO:0000313" key="2">
    <source>
        <dbReference type="Proteomes" id="UP001596047"/>
    </source>
</evidence>
<accession>A0ABW0VSH9</accession>
<keyword evidence="2" id="KW-1185">Reference proteome</keyword>
<proteinExistence type="predicted"/>
<dbReference type="PANTHER" id="PTHR20883:SF51">
    <property type="entry name" value="PHYTANOYL-COA HYDROXYLASE"/>
    <property type="match status" value="1"/>
</dbReference>
<name>A0ABW0VSH9_9BACL</name>
<dbReference type="EMBL" id="JBHSOW010000022">
    <property type="protein sequence ID" value="MFC5648742.1"/>
    <property type="molecule type" value="Genomic_DNA"/>
</dbReference>
<dbReference type="PANTHER" id="PTHR20883">
    <property type="entry name" value="PHYTANOYL-COA DIOXYGENASE DOMAIN CONTAINING 1"/>
    <property type="match status" value="1"/>
</dbReference>
<dbReference type="GO" id="GO:0051213">
    <property type="term" value="F:dioxygenase activity"/>
    <property type="evidence" value="ECO:0007669"/>
    <property type="project" value="UniProtKB-KW"/>
</dbReference>
<dbReference type="Gene3D" id="2.60.120.620">
    <property type="entry name" value="q2cbj1_9rhob like domain"/>
    <property type="match status" value="1"/>
</dbReference>
<keyword evidence="1" id="KW-0223">Dioxygenase</keyword>
<evidence type="ECO:0000313" key="1">
    <source>
        <dbReference type="EMBL" id="MFC5648742.1"/>
    </source>
</evidence>
<dbReference type="InterPro" id="IPR008775">
    <property type="entry name" value="Phytyl_CoA_dOase-like"/>
</dbReference>
<gene>
    <name evidence="1" type="ORF">ACFPYJ_06295</name>
</gene>
<dbReference type="SUPFAM" id="SSF51197">
    <property type="entry name" value="Clavaminate synthase-like"/>
    <property type="match status" value="1"/>
</dbReference>
<comment type="caution">
    <text evidence="1">The sequence shown here is derived from an EMBL/GenBank/DDBJ whole genome shotgun (WGS) entry which is preliminary data.</text>
</comment>